<proteinExistence type="predicted"/>
<accession>A0A839N5Y7</accession>
<gene>
    <name evidence="1" type="ORF">FHU39_003178</name>
</gene>
<reference evidence="1 2" key="1">
    <citation type="submission" date="2020-08" db="EMBL/GenBank/DDBJ databases">
        <title>Sequencing the genomes of 1000 actinobacteria strains.</title>
        <authorList>
            <person name="Klenk H.-P."/>
        </authorList>
    </citation>
    <scope>NUCLEOTIDE SEQUENCE [LARGE SCALE GENOMIC DNA]</scope>
    <source>
        <strain evidence="1 2">DSM 105369</strain>
    </source>
</reference>
<keyword evidence="2" id="KW-1185">Reference proteome</keyword>
<evidence type="ECO:0000313" key="2">
    <source>
        <dbReference type="Proteomes" id="UP000559182"/>
    </source>
</evidence>
<dbReference type="GO" id="GO:0003677">
    <property type="term" value="F:DNA binding"/>
    <property type="evidence" value="ECO:0007669"/>
    <property type="project" value="InterPro"/>
</dbReference>
<sequence length="175" mass="19528">MALPDFDFAAFTTALDTQRVQGDLGWYDLADQVWDQSVSLNAQRPQDHPMCGGAIGRLSARGETSCQYALFLLRWMGRAPEEFLTGDMVDVGKVHLPKAGPDKRLRWDLPALHAAVNDERRAREMTWAQLADVIGCTPSRLTNLRGAKQADLALVMRVTQWLARPSTDFISAVSW</sequence>
<dbReference type="AlphaFoldDB" id="A0A839N5Y7"/>
<dbReference type="RefSeq" id="WP_183321508.1">
    <property type="nucleotide sequence ID" value="NZ_JACHVQ010000002.1"/>
</dbReference>
<organism evidence="1 2">
    <name type="scientific">Flexivirga oryzae</name>
    <dbReference type="NCBI Taxonomy" id="1794944"/>
    <lineage>
        <taxon>Bacteria</taxon>
        <taxon>Bacillati</taxon>
        <taxon>Actinomycetota</taxon>
        <taxon>Actinomycetes</taxon>
        <taxon>Micrococcales</taxon>
        <taxon>Dermacoccaceae</taxon>
        <taxon>Flexivirga</taxon>
    </lineage>
</organism>
<comment type="caution">
    <text evidence="1">The sequence shown here is derived from an EMBL/GenBank/DDBJ whole genome shotgun (WGS) entry which is preliminary data.</text>
</comment>
<protein>
    <submittedName>
        <fullName evidence="1">Uncharacterized protein</fullName>
    </submittedName>
</protein>
<dbReference type="Proteomes" id="UP000559182">
    <property type="component" value="Unassembled WGS sequence"/>
</dbReference>
<dbReference type="SUPFAM" id="SSF47413">
    <property type="entry name" value="lambda repressor-like DNA-binding domains"/>
    <property type="match status" value="1"/>
</dbReference>
<dbReference type="InterPro" id="IPR010982">
    <property type="entry name" value="Lambda_DNA-bd_dom_sf"/>
</dbReference>
<name>A0A839N5Y7_9MICO</name>
<dbReference type="EMBL" id="JACHVQ010000002">
    <property type="protein sequence ID" value="MBB2893160.1"/>
    <property type="molecule type" value="Genomic_DNA"/>
</dbReference>
<evidence type="ECO:0000313" key="1">
    <source>
        <dbReference type="EMBL" id="MBB2893160.1"/>
    </source>
</evidence>